<keyword evidence="4" id="KW-0112">Calmodulin-binding</keyword>
<evidence type="ECO:0000313" key="7">
    <source>
        <dbReference type="EMBL" id="GMI08053.1"/>
    </source>
</evidence>
<dbReference type="Gene3D" id="2.130.10.10">
    <property type="entry name" value="YVTN repeat-like/Quinoprotein amine dehydrogenase"/>
    <property type="match status" value="1"/>
</dbReference>
<evidence type="ECO:0000256" key="1">
    <source>
        <dbReference type="ARBA" id="ARBA00004496"/>
    </source>
</evidence>
<dbReference type="SUPFAM" id="SSF50978">
    <property type="entry name" value="WD40 repeat-like"/>
    <property type="match status" value="1"/>
</dbReference>
<dbReference type="GO" id="GO:0000922">
    <property type="term" value="C:spindle pole"/>
    <property type="evidence" value="ECO:0007669"/>
    <property type="project" value="TreeGrafter"/>
</dbReference>
<feature type="domain" description="UBA" evidence="6">
    <location>
        <begin position="1907"/>
        <end position="1951"/>
    </location>
</feature>
<dbReference type="SUPFAM" id="SSF52540">
    <property type="entry name" value="P-loop containing nucleoside triphosphate hydrolases"/>
    <property type="match status" value="1"/>
</dbReference>
<reference evidence="8" key="1">
    <citation type="journal article" date="2023" name="Commun. Biol.">
        <title>Genome analysis of Parmales, the sister group of diatoms, reveals the evolutionary specialization of diatoms from phago-mixotrophs to photoautotrophs.</title>
        <authorList>
            <person name="Ban H."/>
            <person name="Sato S."/>
            <person name="Yoshikawa S."/>
            <person name="Yamada K."/>
            <person name="Nakamura Y."/>
            <person name="Ichinomiya M."/>
            <person name="Sato N."/>
            <person name="Blanc-Mathieu R."/>
            <person name="Endo H."/>
            <person name="Kuwata A."/>
            <person name="Ogata H."/>
        </authorList>
    </citation>
    <scope>NUCLEOTIDE SEQUENCE [LARGE SCALE GENOMIC DNA]</scope>
    <source>
        <strain evidence="8">NIES 3699</strain>
    </source>
</reference>
<dbReference type="InterPro" id="IPR015940">
    <property type="entry name" value="UBA"/>
</dbReference>
<dbReference type="PROSITE" id="PS50030">
    <property type="entry name" value="UBA"/>
    <property type="match status" value="1"/>
</dbReference>
<evidence type="ECO:0000259" key="6">
    <source>
        <dbReference type="PROSITE" id="PS50030"/>
    </source>
</evidence>
<dbReference type="InterPro" id="IPR015943">
    <property type="entry name" value="WD40/YVTN_repeat-like_dom_sf"/>
</dbReference>
<dbReference type="InterPro" id="IPR051185">
    <property type="entry name" value="ASPM"/>
</dbReference>
<feature type="region of interest" description="Disordered" evidence="5">
    <location>
        <begin position="2473"/>
        <end position="2544"/>
    </location>
</feature>
<dbReference type="PANTHER" id="PTHR22706:SF1">
    <property type="entry name" value="ASSEMBLY FACTOR FOR SPINDLE MICROTUBULES"/>
    <property type="match status" value="1"/>
</dbReference>
<name>A0A9W7CLJ9_9STRA</name>
<evidence type="ECO:0000256" key="4">
    <source>
        <dbReference type="ARBA" id="ARBA00022860"/>
    </source>
</evidence>
<feature type="region of interest" description="Disordered" evidence="5">
    <location>
        <begin position="727"/>
        <end position="755"/>
    </location>
</feature>
<feature type="compositionally biased region" description="Acidic residues" evidence="5">
    <location>
        <begin position="2525"/>
        <end position="2544"/>
    </location>
</feature>
<proteinExistence type="predicted"/>
<accession>A0A9W7CLJ9</accession>
<feature type="region of interest" description="Disordered" evidence="5">
    <location>
        <begin position="2622"/>
        <end position="2646"/>
    </location>
</feature>
<protein>
    <recommendedName>
        <fullName evidence="6">UBA domain-containing protein</fullName>
    </recommendedName>
</protein>
<dbReference type="Gene3D" id="2.30.30.140">
    <property type="match status" value="1"/>
</dbReference>
<feature type="region of interest" description="Disordered" evidence="5">
    <location>
        <begin position="1952"/>
        <end position="1985"/>
    </location>
</feature>
<dbReference type="InterPro" id="IPR000048">
    <property type="entry name" value="IQ_motif_EF-hand-BS"/>
</dbReference>
<comment type="subcellular location">
    <subcellularLocation>
        <location evidence="1">Cytoplasm</location>
    </subcellularLocation>
</comment>
<evidence type="ECO:0000256" key="3">
    <source>
        <dbReference type="ARBA" id="ARBA00022737"/>
    </source>
</evidence>
<evidence type="ECO:0000256" key="2">
    <source>
        <dbReference type="ARBA" id="ARBA00022490"/>
    </source>
</evidence>
<keyword evidence="2" id="KW-0963">Cytoplasm</keyword>
<dbReference type="SUPFAM" id="SSF52833">
    <property type="entry name" value="Thioredoxin-like"/>
    <property type="match status" value="1"/>
</dbReference>
<feature type="compositionally biased region" description="Acidic residues" evidence="5">
    <location>
        <begin position="1952"/>
        <end position="1968"/>
    </location>
</feature>
<feature type="compositionally biased region" description="Low complexity" evidence="5">
    <location>
        <begin position="2500"/>
        <end position="2517"/>
    </location>
</feature>
<feature type="region of interest" description="Disordered" evidence="5">
    <location>
        <begin position="55"/>
        <end position="91"/>
    </location>
</feature>
<dbReference type="SMART" id="SM00015">
    <property type="entry name" value="IQ"/>
    <property type="match status" value="11"/>
</dbReference>
<feature type="compositionally biased region" description="Acidic residues" evidence="5">
    <location>
        <begin position="2911"/>
        <end position="2931"/>
    </location>
</feature>
<dbReference type="GO" id="GO:0005516">
    <property type="term" value="F:calmodulin binding"/>
    <property type="evidence" value="ECO:0007669"/>
    <property type="project" value="UniProtKB-KW"/>
</dbReference>
<feature type="region of interest" description="Disordered" evidence="5">
    <location>
        <begin position="849"/>
        <end position="894"/>
    </location>
</feature>
<evidence type="ECO:0000256" key="5">
    <source>
        <dbReference type="SAM" id="MobiDB-lite"/>
    </source>
</evidence>
<feature type="compositionally biased region" description="Basic and acidic residues" evidence="5">
    <location>
        <begin position="741"/>
        <end position="751"/>
    </location>
</feature>
<feature type="compositionally biased region" description="Low complexity" evidence="5">
    <location>
        <begin position="856"/>
        <end position="888"/>
    </location>
</feature>
<dbReference type="Pfam" id="PF00612">
    <property type="entry name" value="IQ"/>
    <property type="match status" value="3"/>
</dbReference>
<dbReference type="PANTHER" id="PTHR22706">
    <property type="entry name" value="ASSEMBLY FACTOR FOR SPINDLE MICROTUBULES"/>
    <property type="match status" value="1"/>
</dbReference>
<dbReference type="Gene3D" id="1.20.5.190">
    <property type="match status" value="3"/>
</dbReference>
<dbReference type="GO" id="GO:0000278">
    <property type="term" value="P:mitotic cell cycle"/>
    <property type="evidence" value="ECO:0007669"/>
    <property type="project" value="TreeGrafter"/>
</dbReference>
<dbReference type="Gene3D" id="1.10.8.10">
    <property type="entry name" value="DNA helicase RuvA subunit, C-terminal domain"/>
    <property type="match status" value="1"/>
</dbReference>
<dbReference type="GO" id="GO:0005737">
    <property type="term" value="C:cytoplasm"/>
    <property type="evidence" value="ECO:0007669"/>
    <property type="project" value="UniProtKB-SubCell"/>
</dbReference>
<feature type="region of interest" description="Disordered" evidence="5">
    <location>
        <begin position="2865"/>
        <end position="3044"/>
    </location>
</feature>
<dbReference type="InterPro" id="IPR036322">
    <property type="entry name" value="WD40_repeat_dom_sf"/>
</dbReference>
<dbReference type="SUPFAM" id="SSF46934">
    <property type="entry name" value="UBA-like"/>
    <property type="match status" value="1"/>
</dbReference>
<dbReference type="GO" id="GO:0051295">
    <property type="term" value="P:establishment of meiotic spindle localization"/>
    <property type="evidence" value="ECO:0007669"/>
    <property type="project" value="TreeGrafter"/>
</dbReference>
<dbReference type="InterPro" id="IPR009060">
    <property type="entry name" value="UBA-like_sf"/>
</dbReference>
<feature type="compositionally biased region" description="Acidic residues" evidence="5">
    <location>
        <begin position="2867"/>
        <end position="2890"/>
    </location>
</feature>
<dbReference type="InterPro" id="IPR027417">
    <property type="entry name" value="P-loop_NTPase"/>
</dbReference>
<dbReference type="GO" id="GO:0007051">
    <property type="term" value="P:spindle organization"/>
    <property type="evidence" value="ECO:0007669"/>
    <property type="project" value="TreeGrafter"/>
</dbReference>
<feature type="compositionally biased region" description="Basic and acidic residues" evidence="5">
    <location>
        <begin position="2957"/>
        <end position="2990"/>
    </location>
</feature>
<dbReference type="Proteomes" id="UP001165160">
    <property type="component" value="Unassembled WGS sequence"/>
</dbReference>
<sequence length="3169" mass="355301">MSDSSLLSSKMAFVEAQTRLLETALHDPLSEIRSSTAPASMNQTMSNTMNLDELQTSSIEPPNPKPTAHDPKPPPNQALTHTGVYSDWSSKGKSRLEALKAGRKTLRADARSGFMKVGVLKDPKSTRKREQAWSQQMANKKAMTSTSSSTAYNPNRLTQDPTYFRVTAPLPGDSIPPPSNTMELNPKVKERLPESHQRMEAGMRSMGLESVSSNLNLESEVQDTQSYLSVDTLSTVRFDNKKEAKVPPFWRTEGGKGDTICLSVEVARGGKGIPNELRKLQSTMTALVPPNVTVLYLDYKMQPIYSESVDSDIATFLKTDSRELRKTKKANANIKDNIFAELDDGSARDAQRDDDTVTTRATFNTYLSKQTQQTKQQQSEHTVPEMDKTTLEHFDQPECPTPPVLKIDLSKVPPTTFACVVALTSSPSHPLNDCGIVRVTTYSEQVDATNYTSKHVSGWSPILSQSCLPAISVYRSPTNDFAFQPLLTPRDASHELTEAASLVDSLAGIFAAVVKNGAVPLPHLHVEHCHNCERHNTTTWHVPGSYESHARLVADAVRSRLPPTLITSNASSKKPARCGAFEVTFTQFPQSSLSIPPPPQLLFSKLAGNGFPSPEEVVAAIGGFVLPKRISFPGGEDFAKSLALGAPHTTQHTDANSYFNNQKPKVHIKVSSGYFGDHATLKKYLPIPGIRCELLYIEARNSLHTNGLVIGDAVGCASGDECVPVPKAKPDHHQGIGLPPNRDRPKSSLKERQRKLRRDAKQIAKYGRDVEGYDAVRTWGRKRVYEFLAAYGITSDGLMVFSQMKITSGAALLSLTMQDLIKISELSKGGDCKRKLDRERLLNGIAALRSSEYRQSNPDPATTTTTTTTTTATTTTSNNNNSSPPNNTLNFSDLPSALAPPAEELRYSGFTPRDSAVNLTIADSGETSENGSVSLSAPLVGSYVVRCTAVGYFPAGTQIISLRQPRTSDSVPIEVSVELHPRLRKVVVALADVEDDDMRIQKGKKISRKGNPKYKGIPIDFIHTETGTKHRATADPYGMCKWALPPGTYALSVDMQVLVVPQPSQKDTNVANYIVKNAKKSVTANSDWRGEVFIRASGAKALMKRKQFIMQAGMRVAHVINTKVARIRARKKHASILLQSIIRVRGVRRRLVVRRNASTKIKTWYKSARILIKWNVMRRGAIFTQAHFRGWVYGRQVADRRRVAARTISKFARVWALRVNMWYFAMANKVQAVWRAFVCRKRYRRLVKDKKGQSAAMLIQASLYRGVKVRHVFHAKKYVAVYLYAIYRGKLLRQSIAKKHLAATKVQTAFRLSVQIDKYKRLLRTVVKVQTFFRLKLAVIRFARMVAIVVSLQTFLRHNYHRKHYSQMRASANLIAATFGPKINRYVKKRELEAGKTLTHIIRRKLLALRKRRYLSSTLLLQRVWRGCLLRKRVGRQHRAASKIQNMVRFDESKAEFKKRYEAVKIIRRFMVSSYRSNKELRIFNAARKIQAILRGALGKRHVWRLVWSALWIQKAFRGYLCRRSFKVYWGTLRLQAAFRGARDRAYLLVLLAAAQTINDWCYRVFVEKKNQEIRLQNAILTIQCFLRVTRARMITDRKRLVVRKATTLQSWFKMVPHMLTYKVVLASVLIIQCIFRVTLSKARTQRLRLERDAATTLQCFFRTVKACVRVAALRKIKHDKAATKIQTCVRRFLWALVWKNYGHKPFDCAVTIAQLLSYFDGAVEIHRPDVEWFVQLSHVKESPDESWVKEEPRRKGKVKGNIARGRTLSFLLKQQDNISLAIHRTTVMNGGPTCTQKVEGKSFELFDCQPSHTLHVFLFWRKSKSKSAFKEDGTGQGLTVDTTSTFAYEGADGSDTLTDFTLAGSGVLPLSRLEARGGRFTVCLEVPTKRRRLSSGSFILKSGNTEAASDFFSGDIRQLVEMGFKASQAAKALTKAGNVSEAATLLLEGGMEEDDDDEEDDEQEVEEQQVSVPPTLPSPTNTQFLPVPTSPAYISLAICPSQYPSSRSLRGLHSSLNLVDAPSFVRLDESDTSRNNWGGDALGRVSKPVQNMCVTWIAGRQAVNVCMEPSSIIQWEFRGGRKTNADGLLEDWAWRVEDGGGLGYTSCTSFISTAEAGKTGLIVCGGVDGSLTAYAGDGLSDEPVFSDKVHSSPIQTTASISSVHIPELSCSVILTAGRTEASPDADVVHATYIDVDDPSLAESGGNTLHEIVRTSSDISCLALGFRLASTCSLFVGRKDGSLEMYTLGLDRELVCVLHGGPVAQHPYGGMKLEEDGGSGEEEGVNGPITALALHRPRGAGDDLVYAAGGKDGKIQLFQGSNLTLLSTVEGHGLGCVVTSLVVDDAGRFLVSGAKSVGGEAVNNGVRIWKTTTLELVGELVSENHSNVTCLCVARGIIWAGYSDVRGGNSDGFVCCWGKDSNDGEWFIGDANLGRYSPTLQRSVKKSREVRNKGWDEDGWLLLDDGEVVEHETKVVEEEEEEEGKGKKSQSEDESDSESDSSSSGSGSGSDSGSSATEETKRVEEEEEKVEVEEEKVVEEVEVEEGVGGVSMDLGAKFDEVQTLELEEMRATLKAEEIEKERILRDKEEKEEELRVEMEEKEKEKQKLLEKILFLEAEKAKDVEEEEKGEKETLLEKERLENELGEERRKSVLVAEEMAERARAEEEEKRILMEKARAEEEEKRVLLEKILLLEAEKANEVEEARRIMLEKARAEEEEKRILVETARAEEGEKRILAERARAEEEEKRILVEKARAEEEEEKQKLLEKILALEAEKEEEKRISEEKEEAEKAKLLEKILVLEAEREEEKLSLEREKEERERVASEKILVLEAEKVAKEEERRLMEEERRLMEEKLRVMELEKLEVAEEKEEKEEEEEEQEEVVVVEEEVVEEVRMVEEEEKKEPETVMISYDDDFADDDEEEEEEEKDEDEVKSVEPIIIPSDAVVLEKEDEDQLQEEVKEKEETVEIKEDAEVKEAEPEVEVKVEHEVEPEVVGPDVVEPDVLEPEVEPETEPEIEPEPEPETTKAEPEPEPETPTIGNADVNRRIRVHWDEGEAYDGVIDIFNPNNGQAHVTYDDGDEEWINPLEPDTSWEFLSPRVVKEGSGRGMRRKSSYDIVSVDQFEYEGTMYFLDHDNMKLYRMDEEQTFAGKLVDGVPDFEAVDSDEEDSD</sequence>
<keyword evidence="8" id="KW-1185">Reference proteome</keyword>
<comment type="caution">
    <text evidence="7">The sequence shown here is derived from an EMBL/GenBank/DDBJ whole genome shotgun (WGS) entry which is preliminary data.</text>
</comment>
<evidence type="ECO:0000313" key="8">
    <source>
        <dbReference type="Proteomes" id="UP001165160"/>
    </source>
</evidence>
<feature type="region of interest" description="Disordered" evidence="5">
    <location>
        <begin position="137"/>
        <end position="157"/>
    </location>
</feature>
<dbReference type="PROSITE" id="PS50096">
    <property type="entry name" value="IQ"/>
    <property type="match status" value="3"/>
</dbReference>
<gene>
    <name evidence="7" type="ORF">TrVE_jg12828</name>
</gene>
<keyword evidence="3" id="KW-0677">Repeat</keyword>
<dbReference type="Gene3D" id="3.40.30.10">
    <property type="entry name" value="Glutaredoxin"/>
    <property type="match status" value="1"/>
</dbReference>
<organism evidence="7 8">
    <name type="scientific">Triparma verrucosa</name>
    <dbReference type="NCBI Taxonomy" id="1606542"/>
    <lineage>
        <taxon>Eukaryota</taxon>
        <taxon>Sar</taxon>
        <taxon>Stramenopiles</taxon>
        <taxon>Ochrophyta</taxon>
        <taxon>Bolidophyceae</taxon>
        <taxon>Parmales</taxon>
        <taxon>Triparmaceae</taxon>
        <taxon>Triparma</taxon>
    </lineage>
</organism>
<dbReference type="InterPro" id="IPR036249">
    <property type="entry name" value="Thioredoxin-like_sf"/>
</dbReference>
<dbReference type="EMBL" id="BRXX01000374">
    <property type="protein sequence ID" value="GMI08053.1"/>
    <property type="molecule type" value="Genomic_DNA"/>
</dbReference>
<feature type="compositionally biased region" description="Acidic residues" evidence="5">
    <location>
        <begin position="2999"/>
        <end position="3022"/>
    </location>
</feature>
<feature type="compositionally biased region" description="Basic and acidic residues" evidence="5">
    <location>
        <begin position="2891"/>
        <end position="2905"/>
    </location>
</feature>
<dbReference type="CDD" id="cd20404">
    <property type="entry name" value="Tudor_Agenet_AtEML-like"/>
    <property type="match status" value="1"/>
</dbReference>